<evidence type="ECO:0000313" key="2">
    <source>
        <dbReference type="EMBL" id="OYS94505.1"/>
    </source>
</evidence>
<proteinExistence type="predicted"/>
<reference evidence="2 3" key="1">
    <citation type="submission" date="2017-05" db="EMBL/GenBank/DDBJ databases">
        <authorList>
            <person name="Lin X.B."/>
            <person name="Stothard P."/>
            <person name="Tasseva G."/>
            <person name="Walter J."/>
        </authorList>
    </citation>
    <scope>NUCLEOTIDE SEQUENCE [LARGE SCALE GENOMIC DNA]</scope>
    <source>
        <strain evidence="2 3">105n</strain>
    </source>
</reference>
<keyword evidence="1" id="KW-1133">Transmembrane helix</keyword>
<keyword evidence="1" id="KW-0812">Transmembrane</keyword>
<feature type="transmembrane region" description="Helical" evidence="1">
    <location>
        <begin position="7"/>
        <end position="24"/>
    </location>
</feature>
<sequence length="99" mass="11201">MKIIDRLYTFGILCTLMLAGFYLYEICNGIGTNFPILNKVVQIFGYYWTSLGVCVSVLRFAMGKPLKVLPKTKRKLLSISLFGLAMLVDIIICLFLKVI</sequence>
<reference evidence="2 3" key="2">
    <citation type="submission" date="2017-09" db="EMBL/GenBank/DDBJ databases">
        <title>Tripartite evolution among Lactobacillus johnsonii, Lactobacillus taiwanensis, Lactobacillus reuteri and their rodent host.</title>
        <authorList>
            <person name="Wang T."/>
            <person name="Knowles S."/>
            <person name="Cheng C."/>
        </authorList>
    </citation>
    <scope>NUCLEOTIDE SEQUENCE [LARGE SCALE GENOMIC DNA]</scope>
    <source>
        <strain evidence="2 3">105n</strain>
    </source>
</reference>
<dbReference type="AlphaFoldDB" id="A0AB73R1D9"/>
<keyword evidence="1" id="KW-0472">Membrane</keyword>
<protein>
    <submittedName>
        <fullName evidence="2">Uncharacterized protein</fullName>
    </submittedName>
</protein>
<feature type="transmembrane region" description="Helical" evidence="1">
    <location>
        <begin position="44"/>
        <end position="62"/>
    </location>
</feature>
<comment type="caution">
    <text evidence="2">The sequence shown here is derived from an EMBL/GenBank/DDBJ whole genome shotgun (WGS) entry which is preliminary data.</text>
</comment>
<name>A0AB73R1D9_LIMRT</name>
<feature type="transmembrane region" description="Helical" evidence="1">
    <location>
        <begin position="74"/>
        <end position="98"/>
    </location>
</feature>
<evidence type="ECO:0000313" key="3">
    <source>
        <dbReference type="Proteomes" id="UP000216681"/>
    </source>
</evidence>
<evidence type="ECO:0000256" key="1">
    <source>
        <dbReference type="SAM" id="Phobius"/>
    </source>
</evidence>
<dbReference type="EMBL" id="NGPX01000014">
    <property type="protein sequence ID" value="OYS94505.1"/>
    <property type="molecule type" value="Genomic_DNA"/>
</dbReference>
<accession>A0AB73R1D9</accession>
<organism evidence="2 3">
    <name type="scientific">Limosilactobacillus reuteri</name>
    <name type="common">Lactobacillus reuteri</name>
    <dbReference type="NCBI Taxonomy" id="1598"/>
    <lineage>
        <taxon>Bacteria</taxon>
        <taxon>Bacillati</taxon>
        <taxon>Bacillota</taxon>
        <taxon>Bacilli</taxon>
        <taxon>Lactobacillales</taxon>
        <taxon>Lactobacillaceae</taxon>
        <taxon>Limosilactobacillus</taxon>
    </lineage>
</organism>
<dbReference type="Proteomes" id="UP000216681">
    <property type="component" value="Unassembled WGS sequence"/>
</dbReference>
<gene>
    <name evidence="2" type="ORF">CBG15_03890</name>
</gene>